<name>A0A9W5MYC6_NEISU</name>
<reference evidence="1 2" key="1">
    <citation type="submission" date="2010-01" db="EMBL/GenBank/DDBJ databases">
        <authorList>
            <person name="Weinstock G."/>
            <person name="Sodergren E."/>
            <person name="Clifton S."/>
            <person name="Fulton L."/>
            <person name="Fulton B."/>
            <person name="Courtney L."/>
            <person name="Fronick C."/>
            <person name="Harrison M."/>
            <person name="Strong C."/>
            <person name="Farmer C."/>
            <person name="Delahaunty K."/>
            <person name="Markovic C."/>
            <person name="Hall O."/>
            <person name="Minx P."/>
            <person name="Tomlinson C."/>
            <person name="Mitreva M."/>
            <person name="Nelson J."/>
            <person name="Hou S."/>
            <person name="Wollam A."/>
            <person name="Pepin K.H."/>
            <person name="Johnson M."/>
            <person name="Bhonagiri V."/>
            <person name="Nash W.E."/>
            <person name="Warren W."/>
            <person name="Chinwalla A."/>
            <person name="Mardis E.R."/>
            <person name="Wilson R.K."/>
        </authorList>
    </citation>
    <scope>NUCLEOTIDE SEQUENCE [LARGE SCALE GENOMIC DNA]</scope>
    <source>
        <strain evidence="1 2">NJ9703</strain>
    </source>
</reference>
<evidence type="ECO:0000313" key="1">
    <source>
        <dbReference type="EMBL" id="EFC51111.1"/>
    </source>
</evidence>
<dbReference type="AlphaFoldDB" id="A0A9W5MYC6"/>
<accession>A0A9W5MYC6</accession>
<gene>
    <name evidence="1" type="ORF">NEISUBOT_05445</name>
</gene>
<sequence length="48" mass="5910">MFALPYFNRPVRLTFRRPFQSRQSQCHNLISIQNKALQQKPLFFQFCY</sequence>
<evidence type="ECO:0000313" key="2">
    <source>
        <dbReference type="Proteomes" id="UP000004621"/>
    </source>
</evidence>
<organism evidence="1 2">
    <name type="scientific">Neisseria subflava NJ9703</name>
    <dbReference type="NCBI Taxonomy" id="546268"/>
    <lineage>
        <taxon>Bacteria</taxon>
        <taxon>Pseudomonadati</taxon>
        <taxon>Pseudomonadota</taxon>
        <taxon>Betaproteobacteria</taxon>
        <taxon>Neisseriales</taxon>
        <taxon>Neisseriaceae</taxon>
        <taxon>Neisseria</taxon>
    </lineage>
</organism>
<comment type="caution">
    <text evidence="1">The sequence shown here is derived from an EMBL/GenBank/DDBJ whole genome shotgun (WGS) entry which is preliminary data.</text>
</comment>
<proteinExistence type="predicted"/>
<dbReference type="Proteomes" id="UP000004621">
    <property type="component" value="Unassembled WGS sequence"/>
</dbReference>
<dbReference type="EMBL" id="ACEO02000014">
    <property type="protein sequence ID" value="EFC51111.1"/>
    <property type="molecule type" value="Genomic_DNA"/>
</dbReference>
<protein>
    <submittedName>
        <fullName evidence="1">Uncharacterized protein</fullName>
    </submittedName>
</protein>